<evidence type="ECO:0000256" key="5">
    <source>
        <dbReference type="SAM" id="Phobius"/>
    </source>
</evidence>
<dbReference type="EMBL" id="GECU01026829">
    <property type="protein sequence ID" value="JAS80877.1"/>
    <property type="molecule type" value="Transcribed_RNA"/>
</dbReference>
<dbReference type="GO" id="GO:0016020">
    <property type="term" value="C:membrane"/>
    <property type="evidence" value="ECO:0007669"/>
    <property type="project" value="UniProtKB-SubCell"/>
</dbReference>
<evidence type="ECO:0000256" key="1">
    <source>
        <dbReference type="ARBA" id="ARBA00004141"/>
    </source>
</evidence>
<feature type="transmembrane region" description="Helical" evidence="5">
    <location>
        <begin position="60"/>
        <end position="79"/>
    </location>
</feature>
<gene>
    <name evidence="7" type="ORF">g.58022</name>
</gene>
<keyword evidence="2 5" id="KW-0812">Transmembrane</keyword>
<feature type="transmembrane region" description="Helical" evidence="5">
    <location>
        <begin position="125"/>
        <end position="148"/>
    </location>
</feature>
<dbReference type="AlphaFoldDB" id="A0A1B6I1R0"/>
<dbReference type="InterPro" id="IPR024989">
    <property type="entry name" value="MFS_assoc_dom"/>
</dbReference>
<feature type="non-terminal residue" evidence="7">
    <location>
        <position position="152"/>
    </location>
</feature>
<keyword evidence="4 5" id="KW-0472">Membrane</keyword>
<evidence type="ECO:0000256" key="4">
    <source>
        <dbReference type="ARBA" id="ARBA00023136"/>
    </source>
</evidence>
<evidence type="ECO:0000256" key="3">
    <source>
        <dbReference type="ARBA" id="ARBA00022989"/>
    </source>
</evidence>
<protein>
    <recommendedName>
        <fullName evidence="6">Major facilitator superfamily associated domain-containing protein</fullName>
    </recommendedName>
</protein>
<reference evidence="7" key="1">
    <citation type="submission" date="2015-11" db="EMBL/GenBank/DDBJ databases">
        <title>De novo transcriptome assembly of four potential Pierce s Disease insect vectors from Arizona vineyards.</title>
        <authorList>
            <person name="Tassone E.E."/>
        </authorList>
    </citation>
    <scope>NUCLEOTIDE SEQUENCE</scope>
</reference>
<feature type="non-terminal residue" evidence="7">
    <location>
        <position position="1"/>
    </location>
</feature>
<proteinExistence type="predicted"/>
<evidence type="ECO:0000313" key="7">
    <source>
        <dbReference type="EMBL" id="JAS80877.1"/>
    </source>
</evidence>
<feature type="domain" description="Major facilitator superfamily associated" evidence="6">
    <location>
        <begin position="2"/>
        <end position="149"/>
    </location>
</feature>
<comment type="subcellular location">
    <subcellularLocation>
        <location evidence="1">Membrane</location>
        <topology evidence="1">Multi-pass membrane protein</topology>
    </subcellularLocation>
</comment>
<evidence type="ECO:0000259" key="6">
    <source>
        <dbReference type="Pfam" id="PF12832"/>
    </source>
</evidence>
<organism evidence="7">
    <name type="scientific">Homalodisca liturata</name>
    <dbReference type="NCBI Taxonomy" id="320908"/>
    <lineage>
        <taxon>Eukaryota</taxon>
        <taxon>Metazoa</taxon>
        <taxon>Ecdysozoa</taxon>
        <taxon>Arthropoda</taxon>
        <taxon>Hexapoda</taxon>
        <taxon>Insecta</taxon>
        <taxon>Pterygota</taxon>
        <taxon>Neoptera</taxon>
        <taxon>Paraneoptera</taxon>
        <taxon>Hemiptera</taxon>
        <taxon>Auchenorrhyncha</taxon>
        <taxon>Membracoidea</taxon>
        <taxon>Cicadellidae</taxon>
        <taxon>Cicadellinae</taxon>
        <taxon>Proconiini</taxon>
        <taxon>Homalodisca</taxon>
    </lineage>
</organism>
<accession>A0A1B6I1R0</accession>
<sequence>LDKIVLDYLGRMSMDLKVYGKQRMWGTIAYSAATIVSEWSLMLNGETTRDGRIKYNFTNLLYYSTVTSVIAFLSIAFLISGGSSENVVEKPKPAAAPETAPSPQRQTAERSIAKEYVSLLKNTEYLFFILIIFYNAVTRSAMSIYLGIFHRE</sequence>
<evidence type="ECO:0000256" key="2">
    <source>
        <dbReference type="ARBA" id="ARBA00022692"/>
    </source>
</evidence>
<name>A0A1B6I1R0_9HEMI</name>
<keyword evidence="3 5" id="KW-1133">Transmembrane helix</keyword>
<dbReference type="Pfam" id="PF12832">
    <property type="entry name" value="MFS_1_like"/>
    <property type="match status" value="1"/>
</dbReference>